<evidence type="ECO:0000256" key="1">
    <source>
        <dbReference type="SAM" id="MobiDB-lite"/>
    </source>
</evidence>
<organism evidence="4 5">
    <name type="scientific">Sphingomonas rubra</name>
    <dbReference type="NCBI Taxonomy" id="634430"/>
    <lineage>
        <taxon>Bacteria</taxon>
        <taxon>Pseudomonadati</taxon>
        <taxon>Pseudomonadota</taxon>
        <taxon>Alphaproteobacteria</taxon>
        <taxon>Sphingomonadales</taxon>
        <taxon>Sphingomonadaceae</taxon>
        <taxon>Sphingomonas</taxon>
    </lineage>
</organism>
<keyword evidence="2" id="KW-0812">Transmembrane</keyword>
<protein>
    <submittedName>
        <fullName evidence="4">Flp pilus assembly protein TadG</fullName>
    </submittedName>
</protein>
<feature type="region of interest" description="Disordered" evidence="1">
    <location>
        <begin position="121"/>
        <end position="142"/>
    </location>
</feature>
<dbReference type="STRING" id="634430.SAMN04488241_107121"/>
<dbReference type="Proteomes" id="UP000199586">
    <property type="component" value="Unassembled WGS sequence"/>
</dbReference>
<name>A0A1I5T8P5_9SPHN</name>
<sequence>MIRLLSAVAADRRGATIVEFAIVAPVLLLLLLGSLDLAHQLYMTSSIQGVVQKAARDSTLETSNATTAQATVDARVERAIRAVAGNAKVRIDRRFYRTFAKAAAADPESWTDTNKNKTCDAGEPYQDENNNGTWDKDGGNAGQGNANDRVVYTVSANFPRYFPFWYAGGMAQDYTIVARTVLQNQPYADQQSYAAATVRNCP</sequence>
<dbReference type="RefSeq" id="WP_177200158.1">
    <property type="nucleotide sequence ID" value="NZ_FOXP01000007.1"/>
</dbReference>
<dbReference type="InterPro" id="IPR012495">
    <property type="entry name" value="TadE-like_dom"/>
</dbReference>
<keyword evidence="2" id="KW-1133">Transmembrane helix</keyword>
<dbReference type="AlphaFoldDB" id="A0A1I5T8P5"/>
<gene>
    <name evidence="4" type="ORF">SAMN04488241_107121</name>
</gene>
<dbReference type="EMBL" id="FOXP01000007">
    <property type="protein sequence ID" value="SFP79181.1"/>
    <property type="molecule type" value="Genomic_DNA"/>
</dbReference>
<reference evidence="5" key="1">
    <citation type="submission" date="2016-10" db="EMBL/GenBank/DDBJ databases">
        <authorList>
            <person name="Varghese N."/>
            <person name="Submissions S."/>
        </authorList>
    </citation>
    <scope>NUCLEOTIDE SEQUENCE [LARGE SCALE GENOMIC DNA]</scope>
    <source>
        <strain evidence="5">CGMCC 1.9113</strain>
    </source>
</reference>
<evidence type="ECO:0000313" key="4">
    <source>
        <dbReference type="EMBL" id="SFP79181.1"/>
    </source>
</evidence>
<evidence type="ECO:0000313" key="5">
    <source>
        <dbReference type="Proteomes" id="UP000199586"/>
    </source>
</evidence>
<proteinExistence type="predicted"/>
<evidence type="ECO:0000259" key="3">
    <source>
        <dbReference type="Pfam" id="PF07811"/>
    </source>
</evidence>
<keyword evidence="2" id="KW-0472">Membrane</keyword>
<keyword evidence="5" id="KW-1185">Reference proteome</keyword>
<feature type="transmembrane region" description="Helical" evidence="2">
    <location>
        <begin position="20"/>
        <end position="38"/>
    </location>
</feature>
<dbReference type="Pfam" id="PF07811">
    <property type="entry name" value="TadE"/>
    <property type="match status" value="1"/>
</dbReference>
<accession>A0A1I5T8P5</accession>
<evidence type="ECO:0000256" key="2">
    <source>
        <dbReference type="SAM" id="Phobius"/>
    </source>
</evidence>
<feature type="domain" description="TadE-like" evidence="3">
    <location>
        <begin position="14"/>
        <end position="56"/>
    </location>
</feature>